<reference evidence="7" key="1">
    <citation type="journal article" date="2021" name="Mol. Ecol. Resour.">
        <title>Apolygus lucorum genome provides insights into omnivorousness and mesophyll feeding.</title>
        <authorList>
            <person name="Liu Y."/>
            <person name="Liu H."/>
            <person name="Wang H."/>
            <person name="Huang T."/>
            <person name="Liu B."/>
            <person name="Yang B."/>
            <person name="Yin L."/>
            <person name="Li B."/>
            <person name="Zhang Y."/>
            <person name="Zhang S."/>
            <person name="Jiang F."/>
            <person name="Zhang X."/>
            <person name="Ren Y."/>
            <person name="Wang B."/>
            <person name="Wang S."/>
            <person name="Lu Y."/>
            <person name="Wu K."/>
            <person name="Fan W."/>
            <person name="Wang G."/>
        </authorList>
    </citation>
    <scope>NUCLEOTIDE SEQUENCE</scope>
    <source>
        <strain evidence="7">12Hb</strain>
    </source>
</reference>
<dbReference type="GO" id="GO:0098943">
    <property type="term" value="P:neurotransmitter receptor transport, postsynaptic endosome to lysosome"/>
    <property type="evidence" value="ECO:0007669"/>
    <property type="project" value="TreeGrafter"/>
</dbReference>
<evidence type="ECO:0000313" key="7">
    <source>
        <dbReference type="EMBL" id="KAF6198244.1"/>
    </source>
</evidence>
<dbReference type="InterPro" id="IPR017105">
    <property type="entry name" value="AP3_complex_dsu"/>
</dbReference>
<comment type="caution">
    <text evidence="7">The sequence shown here is derived from an EMBL/GenBank/DDBJ whole genome shotgun (WGS) entry which is preliminary data.</text>
</comment>
<dbReference type="GO" id="GO:0043195">
    <property type="term" value="C:terminal bouton"/>
    <property type="evidence" value="ECO:0007669"/>
    <property type="project" value="TreeGrafter"/>
</dbReference>
<protein>
    <submittedName>
        <fullName evidence="7">Uncharacterized protein</fullName>
    </submittedName>
</protein>
<dbReference type="GO" id="GO:0006896">
    <property type="term" value="P:Golgi to vacuole transport"/>
    <property type="evidence" value="ECO:0007669"/>
    <property type="project" value="TreeGrafter"/>
</dbReference>
<dbReference type="GO" id="GO:0048490">
    <property type="term" value="P:anterograde synaptic vesicle transport"/>
    <property type="evidence" value="ECO:0007669"/>
    <property type="project" value="TreeGrafter"/>
</dbReference>
<sequence>MAGLVDSMKTHSLSLVSEVEQPLVVTVEFTVALVLGLEEPEPEGPGDPAVWLTSLKTERACSALEFVKIIKSELENGETQVVEAVSVLFSGDINPVAPKAQRIVQVPDGLDLDAWINDPP</sequence>
<dbReference type="AlphaFoldDB" id="A0A6A4IT57"/>
<dbReference type="GO" id="GO:0030123">
    <property type="term" value="C:AP-3 adaptor complex"/>
    <property type="evidence" value="ECO:0007669"/>
    <property type="project" value="InterPro"/>
</dbReference>
<evidence type="ECO:0000256" key="3">
    <source>
        <dbReference type="ARBA" id="ARBA00022448"/>
    </source>
</evidence>
<dbReference type="GO" id="GO:0048499">
    <property type="term" value="P:synaptic vesicle membrane organization"/>
    <property type="evidence" value="ECO:0007669"/>
    <property type="project" value="TreeGrafter"/>
</dbReference>
<keyword evidence="8" id="KW-1185">Reference proteome</keyword>
<dbReference type="GO" id="GO:1904115">
    <property type="term" value="C:axon cytoplasm"/>
    <property type="evidence" value="ECO:0007669"/>
    <property type="project" value="GOC"/>
</dbReference>
<dbReference type="Proteomes" id="UP000466442">
    <property type="component" value="Linkage Group LG16"/>
</dbReference>
<dbReference type="GO" id="GO:0016182">
    <property type="term" value="P:synaptic vesicle budding from endosome"/>
    <property type="evidence" value="ECO:0007669"/>
    <property type="project" value="TreeGrafter"/>
</dbReference>
<keyword evidence="4" id="KW-0677">Repeat</keyword>
<gene>
    <name evidence="7" type="ORF">GE061_007991</name>
</gene>
<evidence type="ECO:0000256" key="6">
    <source>
        <dbReference type="ARBA" id="ARBA00023136"/>
    </source>
</evidence>
<comment type="subcellular location">
    <subcellularLocation>
        <location evidence="1">Endomembrane system</location>
    </subcellularLocation>
</comment>
<accession>A0A6A4IT57</accession>
<dbReference type="PANTHER" id="PTHR22781">
    <property type="entry name" value="DELTA ADAPTIN-RELATED"/>
    <property type="match status" value="1"/>
</dbReference>
<evidence type="ECO:0000256" key="5">
    <source>
        <dbReference type="ARBA" id="ARBA00022927"/>
    </source>
</evidence>
<dbReference type="OrthoDB" id="10264595at2759"/>
<evidence type="ECO:0000256" key="2">
    <source>
        <dbReference type="ARBA" id="ARBA00006613"/>
    </source>
</evidence>
<dbReference type="GO" id="GO:0098830">
    <property type="term" value="C:presynaptic endosome"/>
    <property type="evidence" value="ECO:0007669"/>
    <property type="project" value="TreeGrafter"/>
</dbReference>
<evidence type="ECO:0000256" key="4">
    <source>
        <dbReference type="ARBA" id="ARBA00022737"/>
    </source>
</evidence>
<comment type="similarity">
    <text evidence="2">Belongs to the adaptor complexes large subunit family.</text>
</comment>
<dbReference type="PANTHER" id="PTHR22781:SF12">
    <property type="entry name" value="AP-3 COMPLEX SUBUNIT DELTA-1"/>
    <property type="match status" value="1"/>
</dbReference>
<dbReference type="EMBL" id="WIXP02000016">
    <property type="protein sequence ID" value="KAF6198244.1"/>
    <property type="molecule type" value="Genomic_DNA"/>
</dbReference>
<name>A0A6A4IT57_APOLU</name>
<evidence type="ECO:0000256" key="1">
    <source>
        <dbReference type="ARBA" id="ARBA00004308"/>
    </source>
</evidence>
<evidence type="ECO:0000313" key="8">
    <source>
        <dbReference type="Proteomes" id="UP000466442"/>
    </source>
</evidence>
<dbReference type="GO" id="GO:0010008">
    <property type="term" value="C:endosome membrane"/>
    <property type="evidence" value="ECO:0007669"/>
    <property type="project" value="TreeGrafter"/>
</dbReference>
<keyword evidence="3" id="KW-0813">Transport</keyword>
<proteinExistence type="inferred from homology"/>
<dbReference type="GO" id="GO:0006623">
    <property type="term" value="P:protein targeting to vacuole"/>
    <property type="evidence" value="ECO:0007669"/>
    <property type="project" value="TreeGrafter"/>
</dbReference>
<keyword evidence="5" id="KW-0653">Protein transport</keyword>
<organism evidence="7 8">
    <name type="scientific">Apolygus lucorum</name>
    <name type="common">Small green plant bug</name>
    <name type="synonym">Lygocoris lucorum</name>
    <dbReference type="NCBI Taxonomy" id="248454"/>
    <lineage>
        <taxon>Eukaryota</taxon>
        <taxon>Metazoa</taxon>
        <taxon>Ecdysozoa</taxon>
        <taxon>Arthropoda</taxon>
        <taxon>Hexapoda</taxon>
        <taxon>Insecta</taxon>
        <taxon>Pterygota</taxon>
        <taxon>Neoptera</taxon>
        <taxon>Paraneoptera</taxon>
        <taxon>Hemiptera</taxon>
        <taxon>Heteroptera</taxon>
        <taxon>Panheteroptera</taxon>
        <taxon>Cimicomorpha</taxon>
        <taxon>Miridae</taxon>
        <taxon>Mirini</taxon>
        <taxon>Apolygus</taxon>
    </lineage>
</organism>
<keyword evidence="6" id="KW-0472">Membrane</keyword>